<organism evidence="2 3">
    <name type="scientific">Streptomyces humicola</name>
    <dbReference type="NCBI Taxonomy" id="2953240"/>
    <lineage>
        <taxon>Bacteria</taxon>
        <taxon>Bacillati</taxon>
        <taxon>Actinomycetota</taxon>
        <taxon>Actinomycetes</taxon>
        <taxon>Kitasatosporales</taxon>
        <taxon>Streptomycetaceae</taxon>
        <taxon>Streptomyces</taxon>
    </lineage>
</organism>
<sequence>MSAHAVIARPGRYPVSLIRTVGSPPLRWIASSYQLPGEENGGVAVAACAHGVVIADTGSPVSPVLVFPDSVFRRFVHAAACSSRICRD</sequence>
<name>A0ABT1Q2Q5_9ACTN</name>
<gene>
    <name evidence="2" type="ORF">NGB36_24455</name>
</gene>
<dbReference type="Proteomes" id="UP001057702">
    <property type="component" value="Unassembled WGS sequence"/>
</dbReference>
<accession>A0ABT1Q2Q5</accession>
<evidence type="ECO:0000259" key="1">
    <source>
        <dbReference type="Pfam" id="PF04149"/>
    </source>
</evidence>
<proteinExistence type="predicted"/>
<evidence type="ECO:0000313" key="3">
    <source>
        <dbReference type="Proteomes" id="UP001057702"/>
    </source>
</evidence>
<dbReference type="EMBL" id="JANFNG010000024">
    <property type="protein sequence ID" value="MCQ4083663.1"/>
    <property type="molecule type" value="Genomic_DNA"/>
</dbReference>
<evidence type="ECO:0000313" key="2">
    <source>
        <dbReference type="EMBL" id="MCQ4083663.1"/>
    </source>
</evidence>
<dbReference type="Pfam" id="PF04149">
    <property type="entry name" value="DUF397"/>
    <property type="match status" value="1"/>
</dbReference>
<comment type="caution">
    <text evidence="2">The sequence shown here is derived from an EMBL/GenBank/DDBJ whole genome shotgun (WGS) entry which is preliminary data.</text>
</comment>
<protein>
    <submittedName>
        <fullName evidence="2">DUF397 domain-containing protein</fullName>
    </submittedName>
</protein>
<dbReference type="InterPro" id="IPR007278">
    <property type="entry name" value="DUF397"/>
</dbReference>
<keyword evidence="3" id="KW-1185">Reference proteome</keyword>
<dbReference type="RefSeq" id="WP_255922656.1">
    <property type="nucleotide sequence ID" value="NZ_JANFNG010000024.1"/>
</dbReference>
<feature type="domain" description="DUF397" evidence="1">
    <location>
        <begin position="26"/>
        <end position="79"/>
    </location>
</feature>
<reference evidence="2" key="1">
    <citation type="submission" date="2022-06" db="EMBL/GenBank/DDBJ databases">
        <title>Draft genome sequence of Streptomyces sp. RB6PN25 isolated from peat swamp forest in Thailand.</title>
        <authorList>
            <person name="Duangmal K."/>
            <person name="Klaysubun C."/>
        </authorList>
    </citation>
    <scope>NUCLEOTIDE SEQUENCE</scope>
    <source>
        <strain evidence="2">RB6PN25</strain>
    </source>
</reference>